<keyword evidence="1" id="KW-0489">Methyltransferase</keyword>
<dbReference type="RefSeq" id="WP_055259308.1">
    <property type="nucleotide sequence ID" value="NZ_CABIXL010000005.1"/>
</dbReference>
<keyword evidence="1" id="KW-0808">Transferase</keyword>
<dbReference type="GO" id="GO:0032259">
    <property type="term" value="P:methylation"/>
    <property type="evidence" value="ECO:0007669"/>
    <property type="project" value="UniProtKB-KW"/>
</dbReference>
<dbReference type="GO" id="GO:0160105">
    <property type="term" value="F:tRNA (adenine(22)-N1)-methyltransferase activity"/>
    <property type="evidence" value="ECO:0007669"/>
    <property type="project" value="UniProtKB-EC"/>
</dbReference>
<gene>
    <name evidence="1" type="primary">trmK</name>
    <name evidence="1" type="ORF">ERS852473_01604</name>
</gene>
<dbReference type="Gene3D" id="3.40.50.150">
    <property type="entry name" value="Vaccinia Virus protein VP39"/>
    <property type="match status" value="1"/>
</dbReference>
<dbReference type="Proteomes" id="UP000095488">
    <property type="component" value="Unassembled WGS sequence"/>
</dbReference>
<sequence>MELSKRLMKIASYVNDCEAIADIGTDHGYIPIYLVKNNKCNSAIASDINKGPIEKASTNIRFEGLSEKIKCLLGGGLKPLKVGEVNGVIIAGMGGNLIRDIILEDIEKVKLYDFLILQPAQNPEVLREFLYNNNFEILNEDLILDDGKFYELFKVKYNENAKKINIKDEISYEISSILLESNNSLVNDYIKSKIKKYENIISYIKDDTSLAKKKKDILNEKINKLKEMIS</sequence>
<dbReference type="InterPro" id="IPR029063">
    <property type="entry name" value="SAM-dependent_MTases_sf"/>
</dbReference>
<protein>
    <submittedName>
        <fullName evidence="1">tRNA (Adenine(22)-N(1))-methyltransferase</fullName>
        <ecNumber evidence="1">2.1.1.217</ecNumber>
    </submittedName>
</protein>
<dbReference type="PANTHER" id="PTHR38451">
    <property type="entry name" value="TRNA (ADENINE(22)-N(1))-METHYLTRANSFERASE"/>
    <property type="match status" value="1"/>
</dbReference>
<reference evidence="1 2" key="1">
    <citation type="submission" date="2015-09" db="EMBL/GenBank/DDBJ databases">
        <authorList>
            <consortium name="Pathogen Informatics"/>
        </authorList>
    </citation>
    <scope>NUCLEOTIDE SEQUENCE [LARGE SCALE GENOMIC DNA]</scope>
    <source>
        <strain evidence="1 2">2789STDY5834858</strain>
    </source>
</reference>
<name>A0ABM9UQX6_SARVE</name>
<proteinExistence type="predicted"/>
<organism evidence="1 2">
    <name type="scientific">Sarcina ventriculi</name>
    <name type="common">Clostridium ventriculi</name>
    <dbReference type="NCBI Taxonomy" id="1267"/>
    <lineage>
        <taxon>Bacteria</taxon>
        <taxon>Bacillati</taxon>
        <taxon>Bacillota</taxon>
        <taxon>Clostridia</taxon>
        <taxon>Eubacteriales</taxon>
        <taxon>Clostridiaceae</taxon>
        <taxon>Sarcina</taxon>
    </lineage>
</organism>
<dbReference type="Pfam" id="PF12847">
    <property type="entry name" value="Methyltransf_18"/>
    <property type="match status" value="1"/>
</dbReference>
<dbReference type="SUPFAM" id="SSF53335">
    <property type="entry name" value="S-adenosyl-L-methionine-dependent methyltransferases"/>
    <property type="match status" value="1"/>
</dbReference>
<dbReference type="InterPro" id="IPR006901">
    <property type="entry name" value="TrmK"/>
</dbReference>
<comment type="caution">
    <text evidence="1">The sequence shown here is derived from an EMBL/GenBank/DDBJ whole genome shotgun (WGS) entry which is preliminary data.</text>
</comment>
<dbReference type="EMBL" id="CYZR01000005">
    <property type="protein sequence ID" value="CUN99223.1"/>
    <property type="molecule type" value="Genomic_DNA"/>
</dbReference>
<evidence type="ECO:0000313" key="1">
    <source>
        <dbReference type="EMBL" id="CUN99223.1"/>
    </source>
</evidence>
<dbReference type="PIRSF" id="PIRSF018637">
    <property type="entry name" value="TrmK"/>
    <property type="match status" value="1"/>
</dbReference>
<accession>A0ABM9UQX6</accession>
<dbReference type="PANTHER" id="PTHR38451:SF1">
    <property type="entry name" value="TRNA (ADENINE(22)-N(1))-METHYLTRANSFERASE"/>
    <property type="match status" value="1"/>
</dbReference>
<evidence type="ECO:0000313" key="2">
    <source>
        <dbReference type="Proteomes" id="UP000095488"/>
    </source>
</evidence>
<keyword evidence="2" id="KW-1185">Reference proteome</keyword>
<dbReference type="EC" id="2.1.1.217" evidence="1"/>